<dbReference type="PANTHER" id="PTHR46847">
    <property type="entry name" value="D-ALLOSE-BINDING PERIPLASMIC PROTEIN-RELATED"/>
    <property type="match status" value="1"/>
</dbReference>
<evidence type="ECO:0000256" key="4">
    <source>
        <dbReference type="SAM" id="Phobius"/>
    </source>
</evidence>
<proteinExistence type="inferred from homology"/>
<organism evidence="6 7">
    <name type="scientific">Lactonifactor longoviformis DSM 17459</name>
    <dbReference type="NCBI Taxonomy" id="1122155"/>
    <lineage>
        <taxon>Bacteria</taxon>
        <taxon>Bacillati</taxon>
        <taxon>Bacillota</taxon>
        <taxon>Clostridia</taxon>
        <taxon>Eubacteriales</taxon>
        <taxon>Clostridiaceae</taxon>
        <taxon>Lactonifactor</taxon>
    </lineage>
</organism>
<comment type="subcellular location">
    <subcellularLocation>
        <location evidence="1">Cell envelope</location>
    </subcellularLocation>
</comment>
<dbReference type="Pfam" id="PF13407">
    <property type="entry name" value="Peripla_BP_4"/>
    <property type="match status" value="1"/>
</dbReference>
<evidence type="ECO:0000313" key="6">
    <source>
        <dbReference type="EMBL" id="SHF11091.1"/>
    </source>
</evidence>
<dbReference type="InterPro" id="IPR025997">
    <property type="entry name" value="SBP_2_dom"/>
</dbReference>
<evidence type="ECO:0000256" key="2">
    <source>
        <dbReference type="ARBA" id="ARBA00007639"/>
    </source>
</evidence>
<dbReference type="GO" id="GO:0030313">
    <property type="term" value="C:cell envelope"/>
    <property type="evidence" value="ECO:0007669"/>
    <property type="project" value="UniProtKB-SubCell"/>
</dbReference>
<dbReference type="AlphaFoldDB" id="A0A1M4YZ55"/>
<sequence>MKYMKKSIIPVIAVLVVLVLITAGGWGFYRHIVRDMQTGEIDSGEKYLYHYVLIADNISSPLWQAIYESAKKEATEHNAYLEYVGGDMVSEYTTKDYLEIGIASKVNGIIVEPNGDPEVERLINKASANNIPVVTVMEDASNTKRKSFIGVNSFQLGQEYGEIICRTMTENTKKILVLINGDIEDPSKNLTFSQIKSEIKEKSPYGSQVEIEALRINSGNTFESEEAIRDVFLDSQAIPDILVCLDEIDTKCAYQALIDYNKVGQMDIIGYYPTQSFLNAISRGTTSAAFELDTEQVGRYSVEALQEYREMGYVSEYFSVDLELITKENVADYMEE</sequence>
<name>A0A1M4YZ55_9CLOT</name>
<feature type="transmembrane region" description="Helical" evidence="4">
    <location>
        <begin position="7"/>
        <end position="29"/>
    </location>
</feature>
<dbReference type="Gene3D" id="3.40.50.2300">
    <property type="match status" value="2"/>
</dbReference>
<keyword evidence="4" id="KW-0472">Membrane</keyword>
<dbReference type="Proteomes" id="UP000184245">
    <property type="component" value="Unassembled WGS sequence"/>
</dbReference>
<feature type="domain" description="Periplasmic binding protein" evidence="5">
    <location>
        <begin position="53"/>
        <end position="308"/>
    </location>
</feature>
<evidence type="ECO:0000256" key="3">
    <source>
        <dbReference type="ARBA" id="ARBA00022729"/>
    </source>
</evidence>
<reference evidence="6 7" key="1">
    <citation type="submission" date="2016-11" db="EMBL/GenBank/DDBJ databases">
        <authorList>
            <person name="Jaros S."/>
            <person name="Januszkiewicz K."/>
            <person name="Wedrychowicz H."/>
        </authorList>
    </citation>
    <scope>NUCLEOTIDE SEQUENCE [LARGE SCALE GENOMIC DNA]</scope>
    <source>
        <strain evidence="6 7">DSM 17459</strain>
    </source>
</reference>
<keyword evidence="4" id="KW-0812">Transmembrane</keyword>
<evidence type="ECO:0000313" key="7">
    <source>
        <dbReference type="Proteomes" id="UP000184245"/>
    </source>
</evidence>
<keyword evidence="3" id="KW-0732">Signal</keyword>
<keyword evidence="4" id="KW-1133">Transmembrane helix</keyword>
<dbReference type="GO" id="GO:0030246">
    <property type="term" value="F:carbohydrate binding"/>
    <property type="evidence" value="ECO:0007669"/>
    <property type="project" value="UniProtKB-ARBA"/>
</dbReference>
<evidence type="ECO:0000256" key="1">
    <source>
        <dbReference type="ARBA" id="ARBA00004196"/>
    </source>
</evidence>
<dbReference type="PANTHER" id="PTHR46847:SF1">
    <property type="entry name" value="D-ALLOSE-BINDING PERIPLASMIC PROTEIN-RELATED"/>
    <property type="match status" value="1"/>
</dbReference>
<keyword evidence="7" id="KW-1185">Reference proteome</keyword>
<gene>
    <name evidence="6" type="ORF">SAMN02745158_02559</name>
</gene>
<dbReference type="STRING" id="1122155.SAMN02745158_02559"/>
<dbReference type="EMBL" id="FQVI01000013">
    <property type="protein sequence ID" value="SHF11091.1"/>
    <property type="molecule type" value="Genomic_DNA"/>
</dbReference>
<accession>A0A1M4YZ55</accession>
<evidence type="ECO:0000259" key="5">
    <source>
        <dbReference type="Pfam" id="PF13407"/>
    </source>
</evidence>
<dbReference type="InterPro" id="IPR028082">
    <property type="entry name" value="Peripla_BP_I"/>
</dbReference>
<protein>
    <submittedName>
        <fullName evidence="6">Ribose transport system substrate-binding protein</fullName>
    </submittedName>
</protein>
<dbReference type="SUPFAM" id="SSF53822">
    <property type="entry name" value="Periplasmic binding protein-like I"/>
    <property type="match status" value="1"/>
</dbReference>
<comment type="similarity">
    <text evidence="2">Belongs to the bacterial solute-binding protein 2 family.</text>
</comment>